<evidence type="ECO:0000256" key="2">
    <source>
        <dbReference type="SAM" id="Phobius"/>
    </source>
</evidence>
<dbReference type="Proteomes" id="UP000298416">
    <property type="component" value="Unassembled WGS sequence"/>
</dbReference>
<dbReference type="GO" id="GO:0090730">
    <property type="term" value="C:Las1 complex"/>
    <property type="evidence" value="ECO:0007669"/>
    <property type="project" value="InterPro"/>
</dbReference>
<dbReference type="GO" id="GO:0000470">
    <property type="term" value="P:maturation of LSU-rRNA"/>
    <property type="evidence" value="ECO:0007669"/>
    <property type="project" value="TreeGrafter"/>
</dbReference>
<keyword evidence="2" id="KW-1133">Transmembrane helix</keyword>
<evidence type="ECO:0000256" key="1">
    <source>
        <dbReference type="SAM" id="Coils"/>
    </source>
</evidence>
<keyword evidence="2" id="KW-0472">Membrane</keyword>
<dbReference type="GO" id="GO:0004519">
    <property type="term" value="F:endonuclease activity"/>
    <property type="evidence" value="ECO:0007669"/>
    <property type="project" value="InterPro"/>
</dbReference>
<evidence type="ECO:0000313" key="3">
    <source>
        <dbReference type="EMBL" id="KAG6389632.1"/>
    </source>
</evidence>
<sequence>MESVLGFQEQERNDVVDSKSHSFKLVPWMSWDEWKFVRGSLFSSSLDSVAFSLRRVKTLNLIGLELLKLRFLGFVLLFIVLRVISIYLIGARYRRGGAEGASLWRNELDETASQSEELLAMLYCMAIVRLVNGVVEKTREKNKISIGEAADAIGIPRMLIDIRHEGSHRDLPSLQLVRLASTKALDWLISYYWEPQEKAIPVQNNKTANLRKEIKRSLREVSLCLKAKQMSKLSSAHVKGKRLKPTELLPARSKFLFLAAGKSSNANSAGSKKLLVKAMKNALRLYSSFSTELVYLLLEYLLNAMETSNLTEQSEDPQFVGTTQNNNTAFDDWKSVVLKLSRKEPELLIILSQAVLEKIETNGTMNCKTDDLQSPVDSAKSRRAELLSYLFEWLVENLKTLKPAGSKESAETKASKMEKNLPRATVLGLLQRCLLASMPSNKQLAASAVTLAQLAGGSSLIQKLKKLALLEQPAVLEANSTSPKDHTFLSQQEYSILEAKEKLESIKQQRMQRRHEQPDLGKVRTKRRWSVAKSWTPCPIGMLPYTIGFSGKLPALDRVESHGEVVTLSGIKEVSGKEINGKREAEVSMEKMDWTPVKKVAVEAEVRMQNESDSTALGIRGHLMIDGVWKKVEEGELFDIAAAIRLII</sequence>
<keyword evidence="2" id="KW-0812">Transmembrane</keyword>
<reference evidence="3" key="1">
    <citation type="submission" date="2018-01" db="EMBL/GenBank/DDBJ databases">
        <authorList>
            <person name="Mao J.F."/>
        </authorList>
    </citation>
    <scope>NUCLEOTIDE SEQUENCE</scope>
    <source>
        <strain evidence="3">Huo1</strain>
        <tissue evidence="3">Leaf</tissue>
    </source>
</reference>
<keyword evidence="1" id="KW-0175">Coiled coil</keyword>
<proteinExistence type="predicted"/>
<keyword evidence="4" id="KW-1185">Reference proteome</keyword>
<dbReference type="Pfam" id="PF04031">
    <property type="entry name" value="Las1"/>
    <property type="match status" value="1"/>
</dbReference>
<dbReference type="PANTHER" id="PTHR15002:SF0">
    <property type="entry name" value="RIBOSOMAL BIOGENESIS PROTEIN LAS1L"/>
    <property type="match status" value="1"/>
</dbReference>
<organism evidence="3">
    <name type="scientific">Salvia splendens</name>
    <name type="common">Scarlet sage</name>
    <dbReference type="NCBI Taxonomy" id="180675"/>
    <lineage>
        <taxon>Eukaryota</taxon>
        <taxon>Viridiplantae</taxon>
        <taxon>Streptophyta</taxon>
        <taxon>Embryophyta</taxon>
        <taxon>Tracheophyta</taxon>
        <taxon>Spermatophyta</taxon>
        <taxon>Magnoliopsida</taxon>
        <taxon>eudicotyledons</taxon>
        <taxon>Gunneridae</taxon>
        <taxon>Pentapetalae</taxon>
        <taxon>asterids</taxon>
        <taxon>lamiids</taxon>
        <taxon>Lamiales</taxon>
        <taxon>Lamiaceae</taxon>
        <taxon>Nepetoideae</taxon>
        <taxon>Mentheae</taxon>
        <taxon>Salviinae</taxon>
        <taxon>Salvia</taxon>
        <taxon>Salvia subgen. Calosphace</taxon>
        <taxon>core Calosphace</taxon>
    </lineage>
</organism>
<dbReference type="PANTHER" id="PTHR15002">
    <property type="entry name" value="RIBOSOMAL BIOGENESIS PROTEIN LAS1L"/>
    <property type="match status" value="1"/>
</dbReference>
<dbReference type="EMBL" id="PNBA02000020">
    <property type="protein sequence ID" value="KAG6389632.1"/>
    <property type="molecule type" value="Genomic_DNA"/>
</dbReference>
<name>A0A8X8W7B7_SALSN</name>
<evidence type="ECO:0008006" key="5">
    <source>
        <dbReference type="Google" id="ProtNLM"/>
    </source>
</evidence>
<comment type="caution">
    <text evidence="3">The sequence shown here is derived from an EMBL/GenBank/DDBJ whole genome shotgun (WGS) entry which is preliminary data.</text>
</comment>
<dbReference type="GO" id="GO:0000460">
    <property type="term" value="P:maturation of 5.8S rRNA"/>
    <property type="evidence" value="ECO:0007669"/>
    <property type="project" value="TreeGrafter"/>
</dbReference>
<gene>
    <name evidence="3" type="ORF">SASPL_151104</name>
</gene>
<reference evidence="3" key="2">
    <citation type="submission" date="2020-08" db="EMBL/GenBank/DDBJ databases">
        <title>Plant Genome Project.</title>
        <authorList>
            <person name="Zhang R.-G."/>
        </authorList>
    </citation>
    <scope>NUCLEOTIDE SEQUENCE</scope>
    <source>
        <strain evidence="3">Huo1</strain>
        <tissue evidence="3">Leaf</tissue>
    </source>
</reference>
<dbReference type="InterPro" id="IPR007174">
    <property type="entry name" value="Las1"/>
</dbReference>
<dbReference type="AlphaFoldDB" id="A0A8X8W7B7"/>
<protein>
    <recommendedName>
        <fullName evidence="5">Ribosomal biogenesis protein LAS1</fullName>
    </recommendedName>
</protein>
<evidence type="ECO:0000313" key="4">
    <source>
        <dbReference type="Proteomes" id="UP000298416"/>
    </source>
</evidence>
<feature type="coiled-coil region" evidence="1">
    <location>
        <begin position="489"/>
        <end position="516"/>
    </location>
</feature>
<accession>A0A8X8W7B7</accession>
<feature type="transmembrane region" description="Helical" evidence="2">
    <location>
        <begin position="71"/>
        <end position="90"/>
    </location>
</feature>
<dbReference type="GO" id="GO:0030687">
    <property type="term" value="C:preribosome, large subunit precursor"/>
    <property type="evidence" value="ECO:0007669"/>
    <property type="project" value="TreeGrafter"/>
</dbReference>